<keyword evidence="4" id="KW-0614">Plasmid</keyword>
<proteinExistence type="predicted"/>
<dbReference type="InterPro" id="IPR036779">
    <property type="entry name" value="LysM_dom_sf"/>
</dbReference>
<dbReference type="PIR" id="S42678">
    <property type="entry name" value="S42678"/>
</dbReference>
<name>Q01498_9ASCO</name>
<organism evidence="4">
    <name type="scientific">Millerozyma acaciae</name>
    <dbReference type="NCBI Taxonomy" id="28986"/>
    <lineage>
        <taxon>Eukaryota</taxon>
        <taxon>Fungi</taxon>
        <taxon>Dikarya</taxon>
        <taxon>Ascomycota</taxon>
        <taxon>Saccharomycotina</taxon>
        <taxon>Pichiomycetes</taxon>
        <taxon>Debaryomycetaceae</taxon>
        <taxon>Millerozyma</taxon>
    </lineage>
</organism>
<dbReference type="InterPro" id="IPR018392">
    <property type="entry name" value="LysM"/>
</dbReference>
<dbReference type="EMBL" id="U02596">
    <property type="protein sequence ID" value="AAA20835.1"/>
    <property type="molecule type" value="Genomic_DNA"/>
</dbReference>
<geneLocation type="plasmid" evidence="5">
    <name>pPac1-2</name>
</geneLocation>
<dbReference type="Gene3D" id="3.10.350.10">
    <property type="entry name" value="LysM domain"/>
    <property type="match status" value="1"/>
</dbReference>
<dbReference type="SUPFAM" id="SSF54106">
    <property type="entry name" value="LysM domain"/>
    <property type="match status" value="1"/>
</dbReference>
<dbReference type="GO" id="GO:0008061">
    <property type="term" value="F:chitin binding"/>
    <property type="evidence" value="ECO:0007669"/>
    <property type="project" value="UniProtKB-KW"/>
</dbReference>
<evidence type="ECO:0000256" key="1">
    <source>
        <dbReference type="ARBA" id="ARBA00022669"/>
    </source>
</evidence>
<reference evidence="5" key="2">
    <citation type="submission" date="2003-12" db="EMBL/GenBank/DDBJ databases">
        <title>Novel yeast killer toxins inhibit progression through the S-phase and cause DNA damage checkpoint activation.</title>
        <authorList>
            <person name="Klassen R."/>
            <person name="Teichert S."/>
            <person name="Meinhardt F."/>
        </authorList>
    </citation>
    <scope>NUCLEOTIDE SEQUENCE</scope>
    <source>
        <strain evidence="5">NRRL Y-18665</strain>
        <plasmid evidence="5">pPac1-2</plasmid>
    </source>
</reference>
<keyword evidence="2" id="KW-0732">Signal</keyword>
<evidence type="ECO:0000256" key="2">
    <source>
        <dbReference type="SAM" id="SignalP"/>
    </source>
</evidence>
<keyword evidence="1" id="KW-0147">Chitin-binding</keyword>
<reference evidence="4" key="1">
    <citation type="journal article" date="1994" name="Yeast">
        <title>Isolation and sequence analysis of a gene from the linear DNA plasmid pPacl-2 of Pichia acaciae that shows similarity to a killer toxin gene of Kluyveromyces lactis.</title>
        <authorList>
            <person name="Bolen P.L."/>
            <person name="Eastman E.M."/>
            <person name="Cihak P.L."/>
            <person name="Hayman G.T."/>
        </authorList>
    </citation>
    <scope>NUCLEOTIDE SEQUENCE</scope>
    <source>
        <strain evidence="4">NRRL Y-18665</strain>
        <plasmid evidence="4">linear DNA plasmid pPac1-2</plasmid>
    </source>
</reference>
<geneLocation type="plasmid" evidence="4">
    <name>linear DNA plasmid pPac1-2</name>
</geneLocation>
<dbReference type="SMART" id="SM00257">
    <property type="entry name" value="LysM"/>
    <property type="match status" value="1"/>
</dbReference>
<evidence type="ECO:0000313" key="4">
    <source>
        <dbReference type="EMBL" id="AAA20835.1"/>
    </source>
</evidence>
<dbReference type="InterPro" id="IPR053214">
    <property type="entry name" value="LysM12-like"/>
</dbReference>
<feature type="domain" description="LysM" evidence="3">
    <location>
        <begin position="437"/>
        <end position="486"/>
    </location>
</feature>
<feature type="chain" id="PRO_5011945276" evidence="2">
    <location>
        <begin position="16"/>
        <end position="491"/>
    </location>
</feature>
<evidence type="ECO:0000259" key="3">
    <source>
        <dbReference type="PROSITE" id="PS51782"/>
    </source>
</evidence>
<dbReference type="CDD" id="cd00118">
    <property type="entry name" value="LysM"/>
    <property type="match status" value="1"/>
</dbReference>
<protein>
    <submittedName>
        <fullName evidence="4">Pichia acaciae NRRL Y-18665 plasmid pPac1-2 killer toxin protein</fullName>
    </submittedName>
</protein>
<dbReference type="PANTHER" id="PTHR47700:SF2">
    <property type="entry name" value="CHITINASE"/>
    <property type="match status" value="1"/>
</dbReference>
<accession>Q01498</accession>
<dbReference type="EMBL" id="AJ617333">
    <property type="protein sequence ID" value="CAE84961.1"/>
    <property type="molecule type" value="Genomic_DNA"/>
</dbReference>
<sequence>MLIIVLLFLATLANSLDCSGDVFFGYTRGDKTDVHKSQALTAVKNIKRWLGSFETRQSFKVIEGDIAGFAWVGSYIKNSDFVDNVIEIMYNEVNKNGIPVELYIENIVDNEPGKSFGFILNSHKNLENAQKAVKNWSTGVKYNVYEGNKIYKDHSVCYLDESKKKPEANDKEAGECYYTRLGDNSNPYTQVKTPKPYLDVFNSNNLTKIVSGEAFCYSEGSLPDVGICVPIKSNMDFKYYNKSPKQDLDKQKVINALNTLSKNFTESENRQSFIYQKDNIVGYMWLGQRINNTENLFNSLTNEVTKNGVPDHFYYEYAKNDPMIQIGIFINKQGNVDLAKQVGKVWSTGKQFNNITGKKSISTSFCILDNKEKRGFTNDYSVGQCLNFTYEENVNVGLTDEILVEYNPGFYSANYGDTLCKSIGYPPSNKPIKDYCKFYIVQEDDTCVSIASKYPGLTEQDIIDYNSKNGDFYGCFNLWEGDKICISKPYM</sequence>
<evidence type="ECO:0000313" key="5">
    <source>
        <dbReference type="EMBL" id="CAE84961.1"/>
    </source>
</evidence>
<dbReference type="Pfam" id="PF01476">
    <property type="entry name" value="LysM"/>
    <property type="match status" value="1"/>
</dbReference>
<dbReference type="PROSITE" id="PS51782">
    <property type="entry name" value="LYSM"/>
    <property type="match status" value="1"/>
</dbReference>
<dbReference type="PANTHER" id="PTHR47700">
    <property type="entry name" value="V CHITINASE, PUTATIVE (AFU_ORTHOLOGUE AFUA_6G13720)-RELATED"/>
    <property type="match status" value="1"/>
</dbReference>
<dbReference type="AlphaFoldDB" id="Q01498"/>
<feature type="signal peptide" evidence="2">
    <location>
        <begin position="1"/>
        <end position="15"/>
    </location>
</feature>